<dbReference type="RefSeq" id="WP_090267781.1">
    <property type="nucleotide sequence ID" value="NZ_FOEP01000001.1"/>
</dbReference>
<dbReference type="PANTHER" id="PTHR42895:SF2">
    <property type="entry name" value="IRON-SULFUR CLUSTER PROTEIN"/>
    <property type="match status" value="1"/>
</dbReference>
<dbReference type="Gene3D" id="3.10.20.30">
    <property type="match status" value="1"/>
</dbReference>
<dbReference type="InterPro" id="IPR001041">
    <property type="entry name" value="2Fe-2S_ferredoxin-type"/>
</dbReference>
<dbReference type="SUPFAM" id="SSF54292">
    <property type="entry name" value="2Fe-2S ferredoxin-like"/>
    <property type="match status" value="1"/>
</dbReference>
<sequence>MTTDPLVIFTPSGKRGHFPVGTPVLTAARQLGVDLDSVCGGRGICSKCQITPSYGEFPKHGVSVAPNALSDWNSVEQRYQDKRGLTPGRRLGCQATIQGDVIIDVPPESQVHRQVIRKAASARAITMDPATRLYFVEVQEPDMDEPTGDLERLSRALREQWQIESLRADLSVLSKLQPTLRKGNWQVTVALYRDHHGGPARLLDIWPGLHEGGLYGLAIDLGSTTIAAHLCDLNDGRVLTSAGVMNPQIRFGEDLMSRVSYAMMNPGGDREMTAAVRTALNGLTQSLTTEAGIDPALIFEAVFVCNPVMHHLLLGIDPVELGQAPFALATSDSMSLPATQLDLTTLNPRAHVYILPCIAGHVGADAAAVALSEEPNKSKDLVLIIDVGTNAEILLGNTSRVLACSSPTGPAFEGAQISSGQRAAPGAIERVEIDPVTKDPRFTIIGCDLWSNDPGFAEASAATGITGICGSGIIEAVAEMRIAGLLDPSGLIGSATQTGTRRSVPQGRTHAYTLWDGTASGGPLITITQGDIRAIQLAKSALYAGARLLMDEMGVDKVDRVVLAGAFGAHISPKHAMVLGMIPDVPLDKVLSAGNAAGTGARIALCNIASRAEIEQTVHQITKVETAIEPRFQEHFVAANAIPHATEPFPELAQIVTLPDVSFNTKGEAEDGSGRRRRRR</sequence>
<reference evidence="4 5" key="1">
    <citation type="submission" date="2016-10" db="EMBL/GenBank/DDBJ databases">
        <authorList>
            <person name="de Groot N.N."/>
        </authorList>
    </citation>
    <scope>NUCLEOTIDE SEQUENCE [LARGE SCALE GENOMIC DNA]</scope>
    <source>
        <strain evidence="4 5">DSM 22007</strain>
    </source>
</reference>
<dbReference type="Proteomes" id="UP000198634">
    <property type="component" value="Unassembled WGS sequence"/>
</dbReference>
<dbReference type="Gene3D" id="3.30.420.480">
    <property type="entry name" value="Domain of unknown function (DUF4445)"/>
    <property type="match status" value="1"/>
</dbReference>
<dbReference type="InterPro" id="IPR036010">
    <property type="entry name" value="2Fe-2S_ferredoxin-like_sf"/>
</dbReference>
<dbReference type="PANTHER" id="PTHR42895">
    <property type="entry name" value="IRON-SULFUR CLUSTER-BINDING PROTEIN-RELATED"/>
    <property type="match status" value="1"/>
</dbReference>
<feature type="domain" description="RACo-like middle region" evidence="3">
    <location>
        <begin position="215"/>
        <end position="373"/>
    </location>
</feature>
<dbReference type="InterPro" id="IPR012675">
    <property type="entry name" value="Beta-grasp_dom_sf"/>
</dbReference>
<dbReference type="Pfam" id="PF14574">
    <property type="entry name" value="RACo_C_ter"/>
    <property type="match status" value="1"/>
</dbReference>
<dbReference type="CDD" id="cd00207">
    <property type="entry name" value="fer2"/>
    <property type="match status" value="1"/>
</dbReference>
<feature type="domain" description="RACo C-terminal" evidence="1">
    <location>
        <begin position="381"/>
        <end position="652"/>
    </location>
</feature>
<gene>
    <name evidence="4" type="ORF">SAMN04488092_101483</name>
</gene>
<feature type="domain" description="RACo linker region" evidence="2">
    <location>
        <begin position="121"/>
        <end position="211"/>
    </location>
</feature>
<dbReference type="STRING" id="657014.SAMN04488092_101483"/>
<evidence type="ECO:0000259" key="3">
    <source>
        <dbReference type="Pfam" id="PF17651"/>
    </source>
</evidence>
<evidence type="ECO:0000259" key="1">
    <source>
        <dbReference type="Pfam" id="PF14574"/>
    </source>
</evidence>
<proteinExistence type="predicted"/>
<protein>
    <submittedName>
        <fullName evidence="4">Uncharacterized 2Fe-2 and 4Fe-4S clusters-containing protein, contains DUF4445 domain</fullName>
    </submittedName>
</protein>
<dbReference type="AlphaFoldDB" id="A0A1H8ZKX3"/>
<name>A0A1H8ZKX3_9RHOB</name>
<accession>A0A1H8ZKX3</accession>
<dbReference type="EMBL" id="FOEP01000001">
    <property type="protein sequence ID" value="SEP64941.1"/>
    <property type="molecule type" value="Genomic_DNA"/>
</dbReference>
<evidence type="ECO:0000259" key="2">
    <source>
        <dbReference type="Pfam" id="PF17650"/>
    </source>
</evidence>
<organism evidence="4 5">
    <name type="scientific">Thalassovita taeanensis</name>
    <dbReference type="NCBI Taxonomy" id="657014"/>
    <lineage>
        <taxon>Bacteria</taxon>
        <taxon>Pseudomonadati</taxon>
        <taxon>Pseudomonadota</taxon>
        <taxon>Alphaproteobacteria</taxon>
        <taxon>Rhodobacterales</taxon>
        <taxon>Roseobacteraceae</taxon>
        <taxon>Thalassovita</taxon>
    </lineage>
</organism>
<dbReference type="InterPro" id="IPR041414">
    <property type="entry name" value="Raco-like_middle"/>
</dbReference>
<dbReference type="Pfam" id="PF17650">
    <property type="entry name" value="RACo_linker"/>
    <property type="match status" value="1"/>
</dbReference>
<dbReference type="InterPro" id="IPR052911">
    <property type="entry name" value="Corrinoid_activation_enz"/>
</dbReference>
<dbReference type="Gene3D" id="3.10.20.880">
    <property type="match status" value="1"/>
</dbReference>
<dbReference type="InterPro" id="IPR042259">
    <property type="entry name" value="Raco-like_middle_sf"/>
</dbReference>
<dbReference type="OrthoDB" id="9810588at2"/>
<keyword evidence="5" id="KW-1185">Reference proteome</keyword>
<evidence type="ECO:0000313" key="5">
    <source>
        <dbReference type="Proteomes" id="UP000198634"/>
    </source>
</evidence>
<dbReference type="InterPro" id="IPR027980">
    <property type="entry name" value="RACo_C"/>
</dbReference>
<evidence type="ECO:0000313" key="4">
    <source>
        <dbReference type="EMBL" id="SEP64941.1"/>
    </source>
</evidence>
<dbReference type="Pfam" id="PF17651">
    <property type="entry name" value="Raco_middle"/>
    <property type="match status" value="1"/>
</dbReference>
<dbReference type="InterPro" id="IPR040506">
    <property type="entry name" value="RACo_linker"/>
</dbReference>
<dbReference type="GO" id="GO:0051536">
    <property type="term" value="F:iron-sulfur cluster binding"/>
    <property type="evidence" value="ECO:0007669"/>
    <property type="project" value="InterPro"/>
</dbReference>